<feature type="region of interest" description="Disordered" evidence="1">
    <location>
        <begin position="138"/>
        <end position="249"/>
    </location>
</feature>
<dbReference type="OrthoDB" id="203440at2759"/>
<dbReference type="Pfam" id="PF04000">
    <property type="entry name" value="Sas10_Utp3"/>
    <property type="match status" value="1"/>
</dbReference>
<dbReference type="Proteomes" id="UP000613580">
    <property type="component" value="Unassembled WGS sequence"/>
</dbReference>
<protein>
    <recommendedName>
        <fullName evidence="4">Neuroguidin</fullName>
    </recommendedName>
</protein>
<evidence type="ECO:0000313" key="2">
    <source>
        <dbReference type="EMBL" id="KAF7323166.1"/>
    </source>
</evidence>
<keyword evidence="3" id="KW-1185">Reference proteome</keyword>
<evidence type="ECO:0000313" key="3">
    <source>
        <dbReference type="Proteomes" id="UP000613580"/>
    </source>
</evidence>
<dbReference type="InterPro" id="IPR007146">
    <property type="entry name" value="Sas10/Utp3/C1D"/>
</dbReference>
<feature type="region of interest" description="Disordered" evidence="1">
    <location>
        <begin position="274"/>
        <end position="389"/>
    </location>
</feature>
<evidence type="ECO:0008006" key="4">
    <source>
        <dbReference type="Google" id="ProtNLM"/>
    </source>
</evidence>
<comment type="caution">
    <text evidence="2">The sequence shown here is derived from an EMBL/GenBank/DDBJ whole genome shotgun (WGS) entry which is preliminary data.</text>
</comment>
<feature type="compositionally biased region" description="Gly residues" evidence="1">
    <location>
        <begin position="292"/>
        <end position="301"/>
    </location>
</feature>
<dbReference type="GO" id="GO:0032040">
    <property type="term" value="C:small-subunit processome"/>
    <property type="evidence" value="ECO:0007669"/>
    <property type="project" value="TreeGrafter"/>
</dbReference>
<feature type="compositionally biased region" description="Basic and acidic residues" evidence="1">
    <location>
        <begin position="274"/>
        <end position="284"/>
    </location>
</feature>
<feature type="region of interest" description="Disordered" evidence="1">
    <location>
        <begin position="80"/>
        <end position="105"/>
    </location>
</feature>
<organism evidence="2 3">
    <name type="scientific">Mycena chlorophos</name>
    <name type="common">Agaric fungus</name>
    <name type="synonym">Agaricus chlorophos</name>
    <dbReference type="NCBI Taxonomy" id="658473"/>
    <lineage>
        <taxon>Eukaryota</taxon>
        <taxon>Fungi</taxon>
        <taxon>Dikarya</taxon>
        <taxon>Basidiomycota</taxon>
        <taxon>Agaricomycotina</taxon>
        <taxon>Agaricomycetes</taxon>
        <taxon>Agaricomycetidae</taxon>
        <taxon>Agaricales</taxon>
        <taxon>Marasmiineae</taxon>
        <taxon>Mycenaceae</taxon>
        <taxon>Mycena</taxon>
    </lineage>
</organism>
<dbReference type="GO" id="GO:0000462">
    <property type="term" value="P:maturation of SSU-rRNA from tricistronic rRNA transcript (SSU-rRNA, 5.8S rRNA, LSU-rRNA)"/>
    <property type="evidence" value="ECO:0007669"/>
    <property type="project" value="TreeGrafter"/>
</dbReference>
<feature type="compositionally biased region" description="Low complexity" evidence="1">
    <location>
        <begin position="238"/>
        <end position="249"/>
    </location>
</feature>
<dbReference type="PANTHER" id="PTHR13237">
    <property type="entry name" value="SOMETHING ABOUT SILENCING PROTEIN 10-RELATED"/>
    <property type="match status" value="1"/>
</dbReference>
<reference evidence="2" key="1">
    <citation type="submission" date="2020-05" db="EMBL/GenBank/DDBJ databases">
        <title>Mycena genomes resolve the evolution of fungal bioluminescence.</title>
        <authorList>
            <person name="Tsai I.J."/>
        </authorList>
    </citation>
    <scope>NUCLEOTIDE SEQUENCE</scope>
    <source>
        <strain evidence="2">110903Hualien_Pintung</strain>
    </source>
</reference>
<dbReference type="AlphaFoldDB" id="A0A8H6TTR5"/>
<feature type="compositionally biased region" description="Basic and acidic residues" evidence="1">
    <location>
        <begin position="318"/>
        <end position="356"/>
    </location>
</feature>
<name>A0A8H6TTR5_MYCCL</name>
<feature type="compositionally biased region" description="Acidic residues" evidence="1">
    <location>
        <begin position="167"/>
        <end position="177"/>
    </location>
</feature>
<accession>A0A8H6TTR5</accession>
<evidence type="ECO:0000256" key="1">
    <source>
        <dbReference type="SAM" id="MobiDB-lite"/>
    </source>
</evidence>
<sequence length="389" mass="42928">MDAEALDTTGFCTVMDDMTSSIASVRSVIGSLRQQDNHNHKHNKHNMTDGISLLSLKHNLLLTYLQSLLLVSAHRTLGHTLTERAPPPEPFGTPERSRRGADAGDLVDSMVETRVVLEKVKALESRLRYQIEKLLKASQEPEKTASGVINAADPLAFRPNPQNLMDADGDGDDDQEADSGREDNGAEDGADDGIYRPPRLAPVPYTGGAKTKARDRRAAPVPSTLRHLQDPSLPHVESTTGLGTTPSLLSGRANYLKRLEAYEEENFGRVVLGKNKERQRKRDEEDMALGAELGGSRGGGGKNRRRGGLEDEFGDVLRSVERGARGRVGDGYDELRKSGRKKSAFERAKANVRVRDDVDEDGEEGGGRMRKRSRFEQDRKSVQKRLKKK</sequence>
<dbReference type="PANTHER" id="PTHR13237:SF9">
    <property type="entry name" value="NEUROGUIDIN"/>
    <property type="match status" value="1"/>
</dbReference>
<dbReference type="EMBL" id="JACAZE010000001">
    <property type="protein sequence ID" value="KAF7323166.1"/>
    <property type="molecule type" value="Genomic_DNA"/>
</dbReference>
<gene>
    <name evidence="2" type="ORF">HMN09_00097100</name>
</gene>
<proteinExistence type="predicted"/>